<feature type="region of interest" description="Disordered" evidence="5">
    <location>
        <begin position="296"/>
        <end position="405"/>
    </location>
</feature>
<evidence type="ECO:0000313" key="6">
    <source>
        <dbReference type="EMBL" id="GAA5483004.1"/>
    </source>
</evidence>
<keyword evidence="3" id="KW-0732">Signal</keyword>
<protein>
    <submittedName>
        <fullName evidence="6">Uncharacterized protein</fullName>
    </submittedName>
</protein>
<dbReference type="PANTHER" id="PTHR37467:SF1">
    <property type="entry name" value="EXPORTED CALCIUM-BINDING GLYCOPROTEIN"/>
    <property type="match status" value="1"/>
</dbReference>
<keyword evidence="2" id="KW-0964">Secreted</keyword>
<dbReference type="PANTHER" id="PTHR37467">
    <property type="entry name" value="EXPORTED CALCIUM-BINDING GLYCOPROTEIN-RELATED"/>
    <property type="match status" value="1"/>
</dbReference>
<feature type="compositionally biased region" description="Acidic residues" evidence="5">
    <location>
        <begin position="335"/>
        <end position="344"/>
    </location>
</feature>
<gene>
    <name evidence="6" type="ORF">Hsar01_02230</name>
</gene>
<proteinExistence type="predicted"/>
<organism evidence="6 7">
    <name type="scientific">Haloferula sargassicola</name>
    <dbReference type="NCBI Taxonomy" id="490096"/>
    <lineage>
        <taxon>Bacteria</taxon>
        <taxon>Pseudomonadati</taxon>
        <taxon>Verrucomicrobiota</taxon>
        <taxon>Verrucomicrobiia</taxon>
        <taxon>Verrucomicrobiales</taxon>
        <taxon>Verrucomicrobiaceae</taxon>
        <taxon>Haloferula</taxon>
    </lineage>
</organism>
<name>A0ABP9UUG8_9BACT</name>
<dbReference type="InterPro" id="IPR059100">
    <property type="entry name" value="TSP3_bac"/>
</dbReference>
<dbReference type="Proteomes" id="UP001476282">
    <property type="component" value="Unassembled WGS sequence"/>
</dbReference>
<sequence>MENPIPMTRPILRTAAAVGLTSALLVPARADTIVQTVGNIDWNAAMWGDPAAAPVLGNDYVSATGVQDERFRISADGASSTFGGDSLTVNTGSRALMKNQNGAIATINGDLILAGGRLSYGPNGGPHTGTLDVVNFVVMGTGSFIDPSGAVTQLTIDGTLTGSGDLLLTPENGTNIKTVVFTDVGDYTGNLTVASTILLDFDVDHVFTGTLNLNGTGALNVDQTLTFDAGKLLVDGEPVPPGTYAGNDLFDLGENFYETGGTLIISGSLPDADGDGLPDYYEDLIIAFDPDDAVDGYEDIAGPNDAPATTDFDADGRSDADEYADGVTENQTDPTDPDGDDDGLLDGAEVAGTDNAGNPSGYGPTDPLNANSDGDRFDDGDEVRYGSDPNDPLDEPGDPIPLVNGSFEDPVLPVYGEGLSIAGGTVPGWSAVLNDFYVLDYFSVANINNPNLASDGEQFATAGRDAPVPEADAATFEGGIDASMVMRQDIDVSSLATPIDEGAKTVLLDFDWRENDGADQGVITVSFLDGSGEETGHASAFETSGSVQAWTTTRLAAFPPAGTRTVRVTVAAHKTGTGTSSVRNVHVDNFIARLVDFDADGDGLPDPWEDRYGLDSNNPGDATVSSDDDSLTNLEEFALGTDPTLADTDSDGIHDDAEVAAGTDPLDPNSPAPEIRLQEIQLTKDGEGAITEVRVTFSGLNPAVTYQLMRSTDLTDFSETADTFQPASPTDSFFDFNPPAGGAFYRLESP</sequence>
<keyword evidence="7" id="KW-1185">Reference proteome</keyword>
<comment type="subcellular location">
    <subcellularLocation>
        <location evidence="1">Secreted</location>
    </subcellularLocation>
</comment>
<evidence type="ECO:0000256" key="2">
    <source>
        <dbReference type="ARBA" id="ARBA00022525"/>
    </source>
</evidence>
<dbReference type="EMBL" id="BAABRI010000011">
    <property type="protein sequence ID" value="GAA5483004.1"/>
    <property type="molecule type" value="Genomic_DNA"/>
</dbReference>
<evidence type="ECO:0000313" key="7">
    <source>
        <dbReference type="Proteomes" id="UP001476282"/>
    </source>
</evidence>
<evidence type="ECO:0000256" key="5">
    <source>
        <dbReference type="SAM" id="MobiDB-lite"/>
    </source>
</evidence>
<accession>A0ABP9UUG8</accession>
<keyword evidence="4" id="KW-0106">Calcium</keyword>
<reference evidence="6 7" key="1">
    <citation type="submission" date="2024-02" db="EMBL/GenBank/DDBJ databases">
        <title>Haloferula sargassicola NBRC 104335.</title>
        <authorList>
            <person name="Ichikawa N."/>
            <person name="Katano-Makiyama Y."/>
            <person name="Hidaka K."/>
        </authorList>
    </citation>
    <scope>NUCLEOTIDE SEQUENCE [LARGE SCALE GENOMIC DNA]</scope>
    <source>
        <strain evidence="6 7">NBRC 104335</strain>
    </source>
</reference>
<evidence type="ECO:0000256" key="4">
    <source>
        <dbReference type="ARBA" id="ARBA00022837"/>
    </source>
</evidence>
<feature type="region of interest" description="Disordered" evidence="5">
    <location>
        <begin position="639"/>
        <end position="670"/>
    </location>
</feature>
<evidence type="ECO:0000256" key="3">
    <source>
        <dbReference type="ARBA" id="ARBA00022729"/>
    </source>
</evidence>
<dbReference type="Pfam" id="PF18884">
    <property type="entry name" value="TSP3_bac"/>
    <property type="match status" value="2"/>
</dbReference>
<comment type="caution">
    <text evidence="6">The sequence shown here is derived from an EMBL/GenBank/DDBJ whole genome shotgun (WGS) entry which is preliminary data.</text>
</comment>
<dbReference type="InterPro" id="IPR053180">
    <property type="entry name" value="Ca-binding_acidic-repeat"/>
</dbReference>
<feature type="compositionally biased region" description="Basic and acidic residues" evidence="5">
    <location>
        <begin position="373"/>
        <end position="385"/>
    </location>
</feature>
<evidence type="ECO:0000256" key="1">
    <source>
        <dbReference type="ARBA" id="ARBA00004613"/>
    </source>
</evidence>